<dbReference type="Proteomes" id="UP001521116">
    <property type="component" value="Unassembled WGS sequence"/>
</dbReference>
<dbReference type="PANTHER" id="PTHR35394:SF5">
    <property type="entry name" value="DUF3176 DOMAIN-CONTAINING PROTEIN"/>
    <property type="match status" value="1"/>
</dbReference>
<protein>
    <submittedName>
        <fullName evidence="1">Uncharacterized protein</fullName>
    </submittedName>
</protein>
<sequence>MACLSDMGAQYVTLMTDNNAVSISNGTAFRLPNGLFIDNQDSWQWGASSNGAMMMTTYGTGNASKTVSMQDLDTLIWSLGILKVSPNPTNDTAEWPDLPVSATECALYYCINRYDTTVRNGTLHETATPVADAKRAVDSWQPVDFPESWRALNNTMLASIEFDEYFSCIERSDLVLEAPDGERFNVSQNAVDSISAYFKSTFETSLRSYNETNQTVEGQINGWYMNSTTIQYKPSAIQPFYKSDDLNATFKTLATSMTNALRSDADSNGVTLFVWLQYLDSRLMFIMERDPRDNVQYVDEELWPALKSELVAYAKATMEHQSTLIQLTTEQTRTLCQLHNTQDLHALVASYAESALHSPVPPEDFNKFQISIEYIARI</sequence>
<organism evidence="1 2">
    <name type="scientific">Neofusicoccum ribis</name>
    <dbReference type="NCBI Taxonomy" id="45134"/>
    <lineage>
        <taxon>Eukaryota</taxon>
        <taxon>Fungi</taxon>
        <taxon>Dikarya</taxon>
        <taxon>Ascomycota</taxon>
        <taxon>Pezizomycotina</taxon>
        <taxon>Dothideomycetes</taxon>
        <taxon>Dothideomycetes incertae sedis</taxon>
        <taxon>Botryosphaeriales</taxon>
        <taxon>Botryosphaeriaceae</taxon>
        <taxon>Neofusicoccum</taxon>
    </lineage>
</organism>
<accession>A0ABR3SKY0</accession>
<dbReference type="PANTHER" id="PTHR35394">
    <property type="entry name" value="DUF3176 DOMAIN-CONTAINING PROTEIN"/>
    <property type="match status" value="1"/>
</dbReference>
<evidence type="ECO:0000313" key="2">
    <source>
        <dbReference type="Proteomes" id="UP001521116"/>
    </source>
</evidence>
<dbReference type="EMBL" id="JAJVDC020000121">
    <property type="protein sequence ID" value="KAL1623316.1"/>
    <property type="molecule type" value="Genomic_DNA"/>
</dbReference>
<evidence type="ECO:0000313" key="1">
    <source>
        <dbReference type="EMBL" id="KAL1623316.1"/>
    </source>
</evidence>
<reference evidence="1 2" key="1">
    <citation type="submission" date="2024-02" db="EMBL/GenBank/DDBJ databases">
        <title>De novo assembly and annotation of 12 fungi associated with fruit tree decline syndrome in Ontario, Canada.</title>
        <authorList>
            <person name="Sulman M."/>
            <person name="Ellouze W."/>
            <person name="Ilyukhin E."/>
        </authorList>
    </citation>
    <scope>NUCLEOTIDE SEQUENCE [LARGE SCALE GENOMIC DNA]</scope>
    <source>
        <strain evidence="1 2">M1-105</strain>
    </source>
</reference>
<comment type="caution">
    <text evidence="1">The sequence shown here is derived from an EMBL/GenBank/DDBJ whole genome shotgun (WGS) entry which is preliminary data.</text>
</comment>
<name>A0ABR3SKY0_9PEZI</name>
<keyword evidence="2" id="KW-1185">Reference proteome</keyword>
<proteinExistence type="predicted"/>
<gene>
    <name evidence="1" type="ORF">SLS56_008316</name>
</gene>